<reference evidence="2" key="1">
    <citation type="submission" date="2020-08" db="EMBL/GenBank/DDBJ databases">
        <title>Lewinella bacteria from marine environments.</title>
        <authorList>
            <person name="Zhong Y."/>
        </authorList>
    </citation>
    <scope>NUCLEOTIDE SEQUENCE</scope>
    <source>
        <strain evidence="2">KCTC 42187</strain>
    </source>
</reference>
<evidence type="ECO:0000313" key="3">
    <source>
        <dbReference type="Proteomes" id="UP000650081"/>
    </source>
</evidence>
<gene>
    <name evidence="2" type="ORF">H9S92_03580</name>
</gene>
<comment type="caution">
    <text evidence="2">The sequence shown here is derived from an EMBL/GenBank/DDBJ whole genome shotgun (WGS) entry which is preliminary data.</text>
</comment>
<sequence>MKSLLTLLLSLPLWLSAQFVAPSSSPPAETSTEAGYTQLSVSYHRPNVRGRVIFGELLPWGEVWRAGANENTLLKADGEFRVGDSTFRAGTYSLYLIPRRSGDWTWVLNRSTQNWGTQGYQDSKDVLRIPARPIRLPERIETLEYRWMNVRPQSVDLVLEWEWYRVSLTISLPTDEQVADRAASFLNPAQDPKEYYAAARYYLDNKLNLQKAKAWMDRWAAQDEEQFGRLRYQALIEYQLGNEAKGKRLMERSLELAKAAKNTHYIRMNEESLREWSRTPESISPDSLLARSIRYHDPEKQWTAKAHLLQLAESRTDGTVRHTRLSLYPATADFDLYQVRGKDKVQLRFLNGTYSFSHQGRTDISDSTRASLHLDEARTLLLRDYYTYLWGLPMKLEDPGTLLQPTVHRVWYDGREMLEMEVHYTPETGKDIWFFLFDPVTYALAGYRFYHAKDGPGTGEYILLEGEATVNQMKLPARRHWYSTADRLYLGTDEILE</sequence>
<dbReference type="AlphaFoldDB" id="A0A923PL07"/>
<accession>A0A923PL07</accession>
<evidence type="ECO:0000256" key="1">
    <source>
        <dbReference type="SAM" id="SignalP"/>
    </source>
</evidence>
<organism evidence="2 3">
    <name type="scientific">Neolewinella lacunae</name>
    <dbReference type="NCBI Taxonomy" id="1517758"/>
    <lineage>
        <taxon>Bacteria</taxon>
        <taxon>Pseudomonadati</taxon>
        <taxon>Bacteroidota</taxon>
        <taxon>Saprospiria</taxon>
        <taxon>Saprospirales</taxon>
        <taxon>Lewinellaceae</taxon>
        <taxon>Neolewinella</taxon>
    </lineage>
</organism>
<dbReference type="InterPro" id="IPR021314">
    <property type="entry name" value="DUF2911"/>
</dbReference>
<keyword evidence="1" id="KW-0732">Signal</keyword>
<dbReference type="EMBL" id="JACSIT010000061">
    <property type="protein sequence ID" value="MBC6993229.1"/>
    <property type="molecule type" value="Genomic_DNA"/>
</dbReference>
<feature type="signal peptide" evidence="1">
    <location>
        <begin position="1"/>
        <end position="17"/>
    </location>
</feature>
<keyword evidence="3" id="KW-1185">Reference proteome</keyword>
<proteinExistence type="predicted"/>
<dbReference type="InterPro" id="IPR045444">
    <property type="entry name" value="DUF6503"/>
</dbReference>
<dbReference type="RefSeq" id="WP_187465346.1">
    <property type="nucleotide sequence ID" value="NZ_JACSIT010000061.1"/>
</dbReference>
<dbReference type="Pfam" id="PF11138">
    <property type="entry name" value="DUF2911"/>
    <property type="match status" value="1"/>
</dbReference>
<dbReference type="Pfam" id="PF20113">
    <property type="entry name" value="DUF6503"/>
    <property type="match status" value="1"/>
</dbReference>
<protein>
    <submittedName>
        <fullName evidence="2">DUF2911 domain-containing protein</fullName>
    </submittedName>
</protein>
<name>A0A923PL07_9BACT</name>
<feature type="chain" id="PRO_5037449977" evidence="1">
    <location>
        <begin position="18"/>
        <end position="497"/>
    </location>
</feature>
<evidence type="ECO:0000313" key="2">
    <source>
        <dbReference type="EMBL" id="MBC6993229.1"/>
    </source>
</evidence>
<dbReference type="Proteomes" id="UP000650081">
    <property type="component" value="Unassembled WGS sequence"/>
</dbReference>